<dbReference type="InterPro" id="IPR021455">
    <property type="entry name" value="DUF3106"/>
</dbReference>
<dbReference type="Pfam" id="PF11304">
    <property type="entry name" value="DUF3106"/>
    <property type="match status" value="1"/>
</dbReference>
<dbReference type="AlphaFoldDB" id="V2T5X0"/>
<evidence type="ECO:0000313" key="2">
    <source>
        <dbReference type="EMBL" id="ESK37843.1"/>
    </source>
</evidence>
<dbReference type="PATRIC" id="fig|1392540.3.peg.2200"/>
<keyword evidence="3" id="KW-1185">Reference proteome</keyword>
<gene>
    <name evidence="2" type="ORF">P256_02279</name>
</gene>
<feature type="region of interest" description="Disordered" evidence="1">
    <location>
        <begin position="99"/>
        <end position="119"/>
    </location>
</feature>
<name>V2T5X0_9GAMM</name>
<dbReference type="RefSeq" id="WP_023273889.1">
    <property type="nucleotide sequence ID" value="NZ_KI530735.1"/>
</dbReference>
<organism evidence="2 3">
    <name type="scientific">Acinetobacter nectaris CIP 110549</name>
    <dbReference type="NCBI Taxonomy" id="1392540"/>
    <lineage>
        <taxon>Bacteria</taxon>
        <taxon>Pseudomonadati</taxon>
        <taxon>Pseudomonadota</taxon>
        <taxon>Gammaproteobacteria</taxon>
        <taxon>Moraxellales</taxon>
        <taxon>Moraxellaceae</taxon>
        <taxon>Acinetobacter</taxon>
    </lineage>
</organism>
<evidence type="ECO:0000256" key="1">
    <source>
        <dbReference type="SAM" id="MobiDB-lite"/>
    </source>
</evidence>
<evidence type="ECO:0000313" key="3">
    <source>
        <dbReference type="Proteomes" id="UP000023785"/>
    </source>
</evidence>
<dbReference type="Proteomes" id="UP000023785">
    <property type="component" value="Unassembled WGS sequence"/>
</dbReference>
<proteinExistence type="predicted"/>
<dbReference type="eggNOG" id="ENOG5032ZMW">
    <property type="taxonomic scope" value="Bacteria"/>
</dbReference>
<evidence type="ECO:0008006" key="4">
    <source>
        <dbReference type="Google" id="ProtNLM"/>
    </source>
</evidence>
<dbReference type="EMBL" id="AYER01000009">
    <property type="protein sequence ID" value="ESK37843.1"/>
    <property type="molecule type" value="Genomic_DNA"/>
</dbReference>
<sequence length="149" mass="17849">MEAKKLILMLGTLFFLQTSSARFDSFWPFSTHKNDITPVDDNWNELSTQQQESLLQRYQNLKDIPEAQRSALQQKMDWFTQLPEDEQQKMREAWQQMNNAERQQMKKQMQQASSKEERDQIREDYLNKYQTIAQQDLNEASMPITNTHQ</sequence>
<dbReference type="OrthoDB" id="6707216at2"/>
<protein>
    <recommendedName>
        <fullName evidence="4">DNA phosphorothioation-dependent restriction protein DptG</fullName>
    </recommendedName>
</protein>
<dbReference type="HOGENOM" id="CLU_1944058_0_0_6"/>
<accession>V2T5X0</accession>
<comment type="caution">
    <text evidence="2">The sequence shown here is derived from an EMBL/GenBank/DDBJ whole genome shotgun (WGS) entry which is preliminary data.</text>
</comment>
<dbReference type="STRING" id="1392540.P256_02279"/>
<reference evidence="2 3" key="1">
    <citation type="submission" date="2013-10" db="EMBL/GenBank/DDBJ databases">
        <title>The Genome Sequence of Acinetobacter nectaris CIP 110549.</title>
        <authorList>
            <consortium name="The Broad Institute Genomics Platform"/>
            <consortium name="The Broad Institute Genome Sequencing Center for Infectious Disease"/>
            <person name="Cerqueira G."/>
            <person name="Feldgarden M."/>
            <person name="Courvalin P."/>
            <person name="Grillot-Courvalin C."/>
            <person name="Clermont D."/>
            <person name="Rocha E."/>
            <person name="Yoon E.-J."/>
            <person name="Nemec A."/>
            <person name="Young S.K."/>
            <person name="Zeng Q."/>
            <person name="Gargeya S."/>
            <person name="Fitzgerald M."/>
            <person name="Abouelleil A."/>
            <person name="Alvarado L."/>
            <person name="Berlin A.M."/>
            <person name="Chapman S.B."/>
            <person name="Gainer-Dewar J."/>
            <person name="Goldberg J."/>
            <person name="Gnerre S."/>
            <person name="Griggs A."/>
            <person name="Gujja S."/>
            <person name="Hansen M."/>
            <person name="Howarth C."/>
            <person name="Imamovic A."/>
            <person name="Ireland A."/>
            <person name="Larimer J."/>
            <person name="McCowan C."/>
            <person name="Murphy C."/>
            <person name="Pearson M."/>
            <person name="Poon T.W."/>
            <person name="Priest M."/>
            <person name="Roberts A."/>
            <person name="Saif S."/>
            <person name="Shea T."/>
            <person name="Sykes S."/>
            <person name="Wortman J."/>
            <person name="Nusbaum C."/>
            <person name="Birren B."/>
        </authorList>
    </citation>
    <scope>NUCLEOTIDE SEQUENCE [LARGE SCALE GENOMIC DNA]</scope>
    <source>
        <strain evidence="2 3">CIP 110549</strain>
    </source>
</reference>